<dbReference type="AlphaFoldDB" id="A0A183A869"/>
<organism evidence="4">
    <name type="scientific">Echinostoma caproni</name>
    <dbReference type="NCBI Taxonomy" id="27848"/>
    <lineage>
        <taxon>Eukaryota</taxon>
        <taxon>Metazoa</taxon>
        <taxon>Spiralia</taxon>
        <taxon>Lophotrochozoa</taxon>
        <taxon>Platyhelminthes</taxon>
        <taxon>Trematoda</taxon>
        <taxon>Digenea</taxon>
        <taxon>Plagiorchiida</taxon>
        <taxon>Echinostomata</taxon>
        <taxon>Echinostomatoidea</taxon>
        <taxon>Echinostomatidae</taxon>
        <taxon>Echinostoma</taxon>
    </lineage>
</organism>
<feature type="signal peptide" evidence="1">
    <location>
        <begin position="1"/>
        <end position="19"/>
    </location>
</feature>
<proteinExistence type="predicted"/>
<reference evidence="2 3" key="2">
    <citation type="submission" date="2018-11" db="EMBL/GenBank/DDBJ databases">
        <authorList>
            <consortium name="Pathogen Informatics"/>
        </authorList>
    </citation>
    <scope>NUCLEOTIDE SEQUENCE [LARGE SCALE GENOMIC DNA]</scope>
    <source>
        <strain evidence="2 3">Egypt</strain>
    </source>
</reference>
<accession>A0A183A869</accession>
<evidence type="ECO:0000313" key="2">
    <source>
        <dbReference type="EMBL" id="VDP68563.1"/>
    </source>
</evidence>
<evidence type="ECO:0000313" key="4">
    <source>
        <dbReference type="WBParaSite" id="ECPE_0000315701-mRNA-1"/>
    </source>
</evidence>
<keyword evidence="1" id="KW-0732">Signal</keyword>
<keyword evidence="3" id="KW-1185">Reference proteome</keyword>
<gene>
    <name evidence="2" type="ORF">ECPE_LOCUS3154</name>
</gene>
<dbReference type="GO" id="GO:0016020">
    <property type="term" value="C:membrane"/>
    <property type="evidence" value="ECO:0007669"/>
    <property type="project" value="InterPro"/>
</dbReference>
<protein>
    <submittedName>
        <fullName evidence="4">Conserved secreted protein</fullName>
    </submittedName>
</protein>
<dbReference type="WBParaSite" id="ECPE_0000315701-mRNA-1">
    <property type="protein sequence ID" value="ECPE_0000315701-mRNA-1"/>
    <property type="gene ID" value="ECPE_0000315701"/>
</dbReference>
<dbReference type="OrthoDB" id="10573830at2759"/>
<dbReference type="Proteomes" id="UP000272942">
    <property type="component" value="Unassembled WGS sequence"/>
</dbReference>
<evidence type="ECO:0000313" key="3">
    <source>
        <dbReference type="Proteomes" id="UP000272942"/>
    </source>
</evidence>
<evidence type="ECO:0000256" key="1">
    <source>
        <dbReference type="SAM" id="SignalP"/>
    </source>
</evidence>
<dbReference type="InterPro" id="IPR036734">
    <property type="entry name" value="Neur_chan_lig-bd_sf"/>
</dbReference>
<reference evidence="4" key="1">
    <citation type="submission" date="2016-06" db="UniProtKB">
        <authorList>
            <consortium name="WormBaseParasite"/>
        </authorList>
    </citation>
    <scope>IDENTIFICATION</scope>
</reference>
<dbReference type="GO" id="GO:0005230">
    <property type="term" value="F:extracellular ligand-gated monoatomic ion channel activity"/>
    <property type="evidence" value="ECO:0007669"/>
    <property type="project" value="InterPro"/>
</dbReference>
<sequence length="155" mass="17163">MLKSETLVVLTLLVVQCGSQIPLVPQSRMRRGVAANVAASASAKSSHRSSMQFSSGPTKSYIDSFEDPQSAFDDPQSWSEMFMPEEKLVAQLLHRRSLVVRPNGHNNQSNNPVHVNITYNVVQILAFSQAEETLSISGWFTIVSIYLTCFCLGRT</sequence>
<name>A0A183A869_9TREM</name>
<dbReference type="EMBL" id="UZAN01040135">
    <property type="protein sequence ID" value="VDP68563.1"/>
    <property type="molecule type" value="Genomic_DNA"/>
</dbReference>
<dbReference type="Gene3D" id="2.70.170.10">
    <property type="entry name" value="Neurotransmitter-gated ion-channel ligand-binding domain"/>
    <property type="match status" value="1"/>
</dbReference>
<feature type="chain" id="PRO_5043137877" evidence="1">
    <location>
        <begin position="20"/>
        <end position="155"/>
    </location>
</feature>